<dbReference type="EMBL" id="FKBS01000014">
    <property type="protein sequence ID" value="SAI20375.1"/>
    <property type="molecule type" value="Genomic_DNA"/>
</dbReference>
<keyword evidence="4 6" id="KW-0520">NAD</keyword>
<evidence type="ECO:0000313" key="9">
    <source>
        <dbReference type="Proteomes" id="UP000077037"/>
    </source>
</evidence>
<comment type="catalytic activity">
    <reaction evidence="6">
        <text>2 a quinone + NADH + H(+) = 2 a 1,4-benzosemiquinone + NAD(+)</text>
        <dbReference type="Rhea" id="RHEA:65952"/>
        <dbReference type="ChEBI" id="CHEBI:15378"/>
        <dbReference type="ChEBI" id="CHEBI:57540"/>
        <dbReference type="ChEBI" id="CHEBI:57945"/>
        <dbReference type="ChEBI" id="CHEBI:132124"/>
        <dbReference type="ChEBI" id="CHEBI:134225"/>
    </reaction>
</comment>
<comment type="function">
    <text evidence="6">Quinone reductase that provides resistance to thiol-specific stress caused by electrophilic quinones.</text>
</comment>
<dbReference type="InterPro" id="IPR050104">
    <property type="entry name" value="FMN-dep_NADH:Q_OxRdtase_AzoR1"/>
</dbReference>
<name>A0A157NGD4_9BORD</name>
<evidence type="ECO:0000256" key="4">
    <source>
        <dbReference type="ARBA" id="ARBA00023027"/>
    </source>
</evidence>
<comment type="similarity">
    <text evidence="6">Belongs to the azoreductase type 1 family.</text>
</comment>
<feature type="domain" description="Flavodoxin-like fold" evidence="7">
    <location>
        <begin position="1"/>
        <end position="195"/>
    </location>
</feature>
<protein>
    <recommendedName>
        <fullName evidence="6">FMN dependent NADH:quinone oxidoreductase</fullName>
        <ecNumber evidence="6">1.6.5.-</ecNumber>
    </recommendedName>
    <alternativeName>
        <fullName evidence="6">Azo-dye reductase</fullName>
    </alternativeName>
    <alternativeName>
        <fullName evidence="6">FMN-dependent NADH-azo compound oxidoreductase</fullName>
    </alternativeName>
    <alternativeName>
        <fullName evidence="6">FMN-dependent NADH-azoreductase</fullName>
        <ecNumber evidence="6">1.7.1.17</ecNumber>
    </alternativeName>
</protein>
<dbReference type="Proteomes" id="UP000077037">
    <property type="component" value="Unassembled WGS sequence"/>
</dbReference>
<dbReference type="RefSeq" id="WP_066410534.1">
    <property type="nucleotide sequence ID" value="NZ_FKBS01000014.1"/>
</dbReference>
<dbReference type="GO" id="GO:0016787">
    <property type="term" value="F:hydrolase activity"/>
    <property type="evidence" value="ECO:0007669"/>
    <property type="project" value="UniProtKB-KW"/>
</dbReference>
<comment type="caution">
    <text evidence="6">Lacks conserved residue(s) required for the propagation of feature annotation.</text>
</comment>
<sequence>MNILHMTFSPRGAGSESTRLSRIVLDTLLERHPAAAVQSHDYAALAHVDAVYAVELGTPQPPEAAAIQTGTLRTSDALIRDLEAADCVVIGTPMHNYTVPSGLKAWIDHVVRVRRTFQPTPQGKVGTLHDRPIYVATSSGGLYSGENANQPDFLTPYLKVALRTIGLTDLTFFSVEGTAYGEPAVEQARAKTETEIAMHFARQPMRQAYEGTRPFSELGVP</sequence>
<comment type="function">
    <text evidence="6">Also exhibits azoreductase activity. Catalyzes the reductive cleavage of the azo bond in aromatic azo compounds to the corresponding amines.</text>
</comment>
<proteinExistence type="inferred from homology"/>
<evidence type="ECO:0000256" key="5">
    <source>
        <dbReference type="ARBA" id="ARBA00048542"/>
    </source>
</evidence>
<keyword evidence="3 6" id="KW-0560">Oxidoreductase</keyword>
<dbReference type="InterPro" id="IPR029039">
    <property type="entry name" value="Flavoprotein-like_sf"/>
</dbReference>
<comment type="cofactor">
    <cofactor evidence="6">
        <name>FMN</name>
        <dbReference type="ChEBI" id="CHEBI:58210"/>
    </cofactor>
    <text evidence="6">Binds 1 FMN per subunit.</text>
</comment>
<dbReference type="SUPFAM" id="SSF52218">
    <property type="entry name" value="Flavoproteins"/>
    <property type="match status" value="1"/>
</dbReference>
<keyword evidence="8" id="KW-0378">Hydrolase</keyword>
<keyword evidence="2 6" id="KW-0288">FMN</keyword>
<gene>
    <name evidence="8" type="primary">acpD_2</name>
    <name evidence="6" type="synonym">azoR</name>
    <name evidence="8" type="ORF">SAMEA1982600_01646</name>
</gene>
<evidence type="ECO:0000256" key="2">
    <source>
        <dbReference type="ARBA" id="ARBA00022643"/>
    </source>
</evidence>
<organism evidence="8 9">
    <name type="scientific">Bordetella ansorpii</name>
    <dbReference type="NCBI Taxonomy" id="288768"/>
    <lineage>
        <taxon>Bacteria</taxon>
        <taxon>Pseudomonadati</taxon>
        <taxon>Pseudomonadota</taxon>
        <taxon>Betaproteobacteria</taxon>
        <taxon>Burkholderiales</taxon>
        <taxon>Alcaligenaceae</taxon>
        <taxon>Bordetella</taxon>
    </lineage>
</organism>
<dbReference type="InterPro" id="IPR003680">
    <property type="entry name" value="Flavodoxin_fold"/>
</dbReference>
<dbReference type="GO" id="GO:0010181">
    <property type="term" value="F:FMN binding"/>
    <property type="evidence" value="ECO:0007669"/>
    <property type="project" value="UniProtKB-UniRule"/>
</dbReference>
<comment type="subunit">
    <text evidence="6">Homodimer.</text>
</comment>
<dbReference type="HAMAP" id="MF_01216">
    <property type="entry name" value="Azoreductase_type1"/>
    <property type="match status" value="1"/>
</dbReference>
<dbReference type="AlphaFoldDB" id="A0A157NGD4"/>
<dbReference type="EC" id="1.6.5.-" evidence="6"/>
<dbReference type="GO" id="GO:0016655">
    <property type="term" value="F:oxidoreductase activity, acting on NAD(P)H, quinone or similar compound as acceptor"/>
    <property type="evidence" value="ECO:0007669"/>
    <property type="project" value="InterPro"/>
</dbReference>
<dbReference type="PANTHER" id="PTHR43741">
    <property type="entry name" value="FMN-DEPENDENT NADH-AZOREDUCTASE 1"/>
    <property type="match status" value="1"/>
</dbReference>
<accession>A0A157NGD4</accession>
<feature type="binding site" evidence="6">
    <location>
        <position position="9"/>
    </location>
    <ligand>
        <name>FMN</name>
        <dbReference type="ChEBI" id="CHEBI:58210"/>
    </ligand>
</feature>
<comment type="catalytic activity">
    <reaction evidence="5">
        <text>N,N-dimethyl-1,4-phenylenediamine + anthranilate + 2 NAD(+) = 2-(4-dimethylaminophenyl)diazenylbenzoate + 2 NADH + 2 H(+)</text>
        <dbReference type="Rhea" id="RHEA:55872"/>
        <dbReference type="ChEBI" id="CHEBI:15378"/>
        <dbReference type="ChEBI" id="CHEBI:15783"/>
        <dbReference type="ChEBI" id="CHEBI:16567"/>
        <dbReference type="ChEBI" id="CHEBI:57540"/>
        <dbReference type="ChEBI" id="CHEBI:57945"/>
        <dbReference type="ChEBI" id="CHEBI:71579"/>
        <dbReference type="EC" id="1.7.1.17"/>
    </reaction>
    <physiologicalReaction direction="right-to-left" evidence="5">
        <dbReference type="Rhea" id="RHEA:55874"/>
    </physiologicalReaction>
</comment>
<evidence type="ECO:0000259" key="7">
    <source>
        <dbReference type="Pfam" id="PF02525"/>
    </source>
</evidence>
<feature type="binding site" evidence="6">
    <location>
        <begin position="138"/>
        <end position="141"/>
    </location>
    <ligand>
        <name>FMN</name>
        <dbReference type="ChEBI" id="CHEBI:58210"/>
    </ligand>
</feature>
<dbReference type="EC" id="1.7.1.17" evidence="6"/>
<dbReference type="GO" id="GO:0016652">
    <property type="term" value="F:oxidoreductase activity, acting on NAD(P)H as acceptor"/>
    <property type="evidence" value="ECO:0007669"/>
    <property type="project" value="UniProtKB-UniRule"/>
</dbReference>
<evidence type="ECO:0000256" key="6">
    <source>
        <dbReference type="HAMAP-Rule" id="MF_01216"/>
    </source>
</evidence>
<evidence type="ECO:0000256" key="3">
    <source>
        <dbReference type="ARBA" id="ARBA00023002"/>
    </source>
</evidence>
<evidence type="ECO:0000256" key="1">
    <source>
        <dbReference type="ARBA" id="ARBA00022630"/>
    </source>
</evidence>
<keyword evidence="1 6" id="KW-0285">Flavoprotein</keyword>
<dbReference type="InterPro" id="IPR023048">
    <property type="entry name" value="NADH:quinone_OxRdtase_FMN_depd"/>
</dbReference>
<dbReference type="PANTHER" id="PTHR43741:SF4">
    <property type="entry name" value="FMN-DEPENDENT NADH:QUINONE OXIDOREDUCTASE"/>
    <property type="match status" value="1"/>
</dbReference>
<dbReference type="Pfam" id="PF02525">
    <property type="entry name" value="Flavodoxin_2"/>
    <property type="match status" value="1"/>
</dbReference>
<evidence type="ECO:0000313" key="8">
    <source>
        <dbReference type="EMBL" id="SAI20375.1"/>
    </source>
</evidence>
<dbReference type="OrthoDB" id="9787136at2"/>
<dbReference type="GO" id="GO:0009055">
    <property type="term" value="F:electron transfer activity"/>
    <property type="evidence" value="ECO:0007669"/>
    <property type="project" value="UniProtKB-UniRule"/>
</dbReference>
<feature type="binding site" evidence="6">
    <location>
        <begin position="15"/>
        <end position="17"/>
    </location>
    <ligand>
        <name>FMN</name>
        <dbReference type="ChEBI" id="CHEBI:58210"/>
    </ligand>
</feature>
<dbReference type="Gene3D" id="3.40.50.360">
    <property type="match status" value="1"/>
</dbReference>
<reference evidence="8 9" key="1">
    <citation type="submission" date="2016-03" db="EMBL/GenBank/DDBJ databases">
        <authorList>
            <consortium name="Pathogen Informatics"/>
        </authorList>
    </citation>
    <scope>NUCLEOTIDE SEQUENCE [LARGE SCALE GENOMIC DNA]</scope>
    <source>
        <strain evidence="8 9">NCTC13364</strain>
    </source>
</reference>